<evidence type="ECO:0000313" key="2">
    <source>
        <dbReference type="Proteomes" id="UP000272025"/>
    </source>
</evidence>
<gene>
    <name evidence="1" type="ORF">SODALDRAFT_15508</name>
</gene>
<name>A0A3N2Q6N2_SODAK</name>
<organism evidence="1 2">
    <name type="scientific">Sodiomyces alkalinus (strain CBS 110278 / VKM F-3762 / F11)</name>
    <name type="common">Alkaliphilic filamentous fungus</name>
    <dbReference type="NCBI Taxonomy" id="1314773"/>
    <lineage>
        <taxon>Eukaryota</taxon>
        <taxon>Fungi</taxon>
        <taxon>Dikarya</taxon>
        <taxon>Ascomycota</taxon>
        <taxon>Pezizomycotina</taxon>
        <taxon>Sordariomycetes</taxon>
        <taxon>Hypocreomycetidae</taxon>
        <taxon>Glomerellales</taxon>
        <taxon>Plectosphaerellaceae</taxon>
        <taxon>Sodiomyces</taxon>
    </lineage>
</organism>
<evidence type="ECO:0000313" key="1">
    <source>
        <dbReference type="EMBL" id="ROT42449.1"/>
    </source>
</evidence>
<accession>A0A3N2Q6N2</accession>
<sequence length="81" mass="9435">MTDQPRSRRLSDSPAPGCVAFLIFYFWVSFCSVSPKWDFVILISMPPLLLFEYTRTRRRTVYGVVRLSNAPRFDELGQVDD</sequence>
<protein>
    <submittedName>
        <fullName evidence="1">Uncharacterized protein</fullName>
    </submittedName>
</protein>
<dbReference type="AlphaFoldDB" id="A0A3N2Q6N2"/>
<dbReference type="RefSeq" id="XP_028470255.1">
    <property type="nucleotide sequence ID" value="XM_028606892.1"/>
</dbReference>
<dbReference type="GeneID" id="39575370"/>
<dbReference type="EMBL" id="ML119051">
    <property type="protein sequence ID" value="ROT42449.1"/>
    <property type="molecule type" value="Genomic_DNA"/>
</dbReference>
<dbReference type="Proteomes" id="UP000272025">
    <property type="component" value="Unassembled WGS sequence"/>
</dbReference>
<keyword evidence="2" id="KW-1185">Reference proteome</keyword>
<proteinExistence type="predicted"/>
<reference evidence="1 2" key="1">
    <citation type="journal article" date="2018" name="Mol. Ecol.">
        <title>The obligate alkalophilic soda-lake fungus Sodiomyces alkalinus has shifted to a protein diet.</title>
        <authorList>
            <person name="Grum-Grzhimaylo A.A."/>
            <person name="Falkoski D.L."/>
            <person name="van den Heuvel J."/>
            <person name="Valero-Jimenez C.A."/>
            <person name="Min B."/>
            <person name="Choi I.G."/>
            <person name="Lipzen A."/>
            <person name="Daum C.G."/>
            <person name="Aanen D.K."/>
            <person name="Tsang A."/>
            <person name="Henrissat B."/>
            <person name="Bilanenko E.N."/>
            <person name="de Vries R.P."/>
            <person name="van Kan J.A.L."/>
            <person name="Grigoriev I.V."/>
            <person name="Debets A.J.M."/>
        </authorList>
    </citation>
    <scope>NUCLEOTIDE SEQUENCE [LARGE SCALE GENOMIC DNA]</scope>
    <source>
        <strain evidence="1 2">F11</strain>
    </source>
</reference>